<protein>
    <submittedName>
        <fullName evidence="2">Putative copine-3 isoform X3</fullName>
    </submittedName>
</protein>
<gene>
    <name evidence="2" type="ORF">BSL78_29764</name>
</gene>
<dbReference type="GO" id="GO:0005886">
    <property type="term" value="C:plasma membrane"/>
    <property type="evidence" value="ECO:0007669"/>
    <property type="project" value="TreeGrafter"/>
</dbReference>
<dbReference type="SUPFAM" id="SSF53300">
    <property type="entry name" value="vWA-like"/>
    <property type="match status" value="1"/>
</dbReference>
<feature type="non-terminal residue" evidence="2">
    <location>
        <position position="1"/>
    </location>
</feature>
<name>A0A2G8JCF4_STIJA</name>
<feature type="domain" description="VWFA" evidence="1">
    <location>
        <begin position="45"/>
        <end position="258"/>
    </location>
</feature>
<dbReference type="Pfam" id="PF07002">
    <property type="entry name" value="Copine"/>
    <property type="match status" value="1"/>
</dbReference>
<evidence type="ECO:0000313" key="2">
    <source>
        <dbReference type="EMBL" id="PIK33422.1"/>
    </source>
</evidence>
<dbReference type="SMART" id="SM00327">
    <property type="entry name" value="VWA"/>
    <property type="match status" value="1"/>
</dbReference>
<dbReference type="Proteomes" id="UP000230750">
    <property type="component" value="Unassembled WGS sequence"/>
</dbReference>
<keyword evidence="3" id="KW-1185">Reference proteome</keyword>
<dbReference type="OrthoDB" id="5855668at2759"/>
<proteinExistence type="predicted"/>
<dbReference type="PANTHER" id="PTHR10857:SF102">
    <property type="entry name" value="C2 DOMAIN-CONTAINING PROTEIN"/>
    <property type="match status" value="1"/>
</dbReference>
<dbReference type="GO" id="GO:0071277">
    <property type="term" value="P:cellular response to calcium ion"/>
    <property type="evidence" value="ECO:0007669"/>
    <property type="project" value="TreeGrafter"/>
</dbReference>
<sequence length="278" mass="30729">IEWDCINPKKKAKKKNYKNSGKVFLTSCEVKRHYTFLDFILGGCQINFTVGIDFTGSNGDPQEATSLHFISDSAPNEYTQAIVGVGEVIQDYDSDKLFPALGFGAKFLQITRFLTNLQSTSTLIIRSVQSLSFNEISCYYGVAGVVAAYQACLRQVTLWGPTNVAPIISHVAKFASEALNQNKASQYFILLLLTDGVLTDMYETRDAIVRASHLPMSIIIVGVGAADFTDMRMLDGDDGKLRSPNGEAAARDIVQFVPFRDFKGHITTFYFIALESRS</sequence>
<dbReference type="GO" id="GO:0005544">
    <property type="term" value="F:calcium-dependent phospholipid binding"/>
    <property type="evidence" value="ECO:0007669"/>
    <property type="project" value="InterPro"/>
</dbReference>
<dbReference type="PANTHER" id="PTHR10857">
    <property type="entry name" value="COPINE"/>
    <property type="match status" value="1"/>
</dbReference>
<organism evidence="2 3">
    <name type="scientific">Stichopus japonicus</name>
    <name type="common">Sea cucumber</name>
    <dbReference type="NCBI Taxonomy" id="307972"/>
    <lineage>
        <taxon>Eukaryota</taxon>
        <taxon>Metazoa</taxon>
        <taxon>Echinodermata</taxon>
        <taxon>Eleutherozoa</taxon>
        <taxon>Echinozoa</taxon>
        <taxon>Holothuroidea</taxon>
        <taxon>Aspidochirotacea</taxon>
        <taxon>Aspidochirotida</taxon>
        <taxon>Stichopodidae</taxon>
        <taxon>Apostichopus</taxon>
    </lineage>
</organism>
<dbReference type="AlphaFoldDB" id="A0A2G8JCF4"/>
<dbReference type="EMBL" id="MRZV01002574">
    <property type="protein sequence ID" value="PIK33422.1"/>
    <property type="molecule type" value="Genomic_DNA"/>
</dbReference>
<dbReference type="InterPro" id="IPR045052">
    <property type="entry name" value="Copine"/>
</dbReference>
<evidence type="ECO:0000313" key="3">
    <source>
        <dbReference type="Proteomes" id="UP000230750"/>
    </source>
</evidence>
<comment type="caution">
    <text evidence="2">The sequence shown here is derived from an EMBL/GenBank/DDBJ whole genome shotgun (WGS) entry which is preliminary data.</text>
</comment>
<evidence type="ECO:0000259" key="1">
    <source>
        <dbReference type="SMART" id="SM00327"/>
    </source>
</evidence>
<reference evidence="2 3" key="1">
    <citation type="journal article" date="2017" name="PLoS Biol.">
        <title>The sea cucumber genome provides insights into morphological evolution and visceral regeneration.</title>
        <authorList>
            <person name="Zhang X."/>
            <person name="Sun L."/>
            <person name="Yuan J."/>
            <person name="Sun Y."/>
            <person name="Gao Y."/>
            <person name="Zhang L."/>
            <person name="Li S."/>
            <person name="Dai H."/>
            <person name="Hamel J.F."/>
            <person name="Liu C."/>
            <person name="Yu Y."/>
            <person name="Liu S."/>
            <person name="Lin W."/>
            <person name="Guo K."/>
            <person name="Jin S."/>
            <person name="Xu P."/>
            <person name="Storey K.B."/>
            <person name="Huan P."/>
            <person name="Zhang T."/>
            <person name="Zhou Y."/>
            <person name="Zhang J."/>
            <person name="Lin C."/>
            <person name="Li X."/>
            <person name="Xing L."/>
            <person name="Huo D."/>
            <person name="Sun M."/>
            <person name="Wang L."/>
            <person name="Mercier A."/>
            <person name="Li F."/>
            <person name="Yang H."/>
            <person name="Xiang J."/>
        </authorList>
    </citation>
    <scope>NUCLEOTIDE SEQUENCE [LARGE SCALE GENOMIC DNA]</scope>
    <source>
        <strain evidence="2">Shaxun</strain>
        <tissue evidence="2">Muscle</tissue>
    </source>
</reference>
<dbReference type="STRING" id="307972.A0A2G8JCF4"/>
<accession>A0A2G8JCF4</accession>
<dbReference type="InterPro" id="IPR002035">
    <property type="entry name" value="VWF_A"/>
</dbReference>
<dbReference type="InterPro" id="IPR036465">
    <property type="entry name" value="vWFA_dom_sf"/>
</dbReference>
<dbReference type="InterPro" id="IPR010734">
    <property type="entry name" value="Copine_C"/>
</dbReference>